<dbReference type="AlphaFoldDB" id="A0AAD5YSH0"/>
<accession>A0AAD5YSH0</accession>
<dbReference type="PROSITE" id="PS50600">
    <property type="entry name" value="ULP_PROTEASE"/>
    <property type="match status" value="1"/>
</dbReference>
<dbReference type="GO" id="GO:0019783">
    <property type="term" value="F:ubiquitin-like protein peptidase activity"/>
    <property type="evidence" value="ECO:0007669"/>
    <property type="project" value="UniProtKB-ARBA"/>
</dbReference>
<proteinExistence type="inferred from homology"/>
<gene>
    <name evidence="6" type="ORF">NP233_g9834</name>
</gene>
<evidence type="ECO:0000256" key="1">
    <source>
        <dbReference type="ARBA" id="ARBA00005234"/>
    </source>
</evidence>
<dbReference type="InterPro" id="IPR038765">
    <property type="entry name" value="Papain-like_cys_pep_sf"/>
</dbReference>
<feature type="domain" description="Ubiquitin-like protease family profile" evidence="5">
    <location>
        <begin position="127"/>
        <end position="304"/>
    </location>
</feature>
<protein>
    <recommendedName>
        <fullName evidence="5">Ubiquitin-like protease family profile domain-containing protein</fullName>
    </recommendedName>
</protein>
<comment type="similarity">
    <text evidence="1">Belongs to the peptidase C48 family.</text>
</comment>
<feature type="region of interest" description="Disordered" evidence="4">
    <location>
        <begin position="375"/>
        <end position="396"/>
    </location>
</feature>
<dbReference type="EMBL" id="JANIEX010000923">
    <property type="protein sequence ID" value="KAJ3562022.1"/>
    <property type="molecule type" value="Genomic_DNA"/>
</dbReference>
<keyword evidence="3" id="KW-0378">Hydrolase</keyword>
<evidence type="ECO:0000313" key="7">
    <source>
        <dbReference type="Proteomes" id="UP001213000"/>
    </source>
</evidence>
<dbReference type="Proteomes" id="UP001213000">
    <property type="component" value="Unassembled WGS sequence"/>
</dbReference>
<evidence type="ECO:0000313" key="6">
    <source>
        <dbReference type="EMBL" id="KAJ3562022.1"/>
    </source>
</evidence>
<evidence type="ECO:0000256" key="4">
    <source>
        <dbReference type="SAM" id="MobiDB-lite"/>
    </source>
</evidence>
<keyword evidence="2" id="KW-0645">Protease</keyword>
<dbReference type="SUPFAM" id="SSF53098">
    <property type="entry name" value="Ribonuclease H-like"/>
    <property type="match status" value="1"/>
</dbReference>
<comment type="caution">
    <text evidence="6">The sequence shown here is derived from an EMBL/GenBank/DDBJ whole genome shotgun (WGS) entry which is preliminary data.</text>
</comment>
<evidence type="ECO:0000259" key="5">
    <source>
        <dbReference type="PROSITE" id="PS50600"/>
    </source>
</evidence>
<organism evidence="6 7">
    <name type="scientific">Leucocoprinus birnbaumii</name>
    <dbReference type="NCBI Taxonomy" id="56174"/>
    <lineage>
        <taxon>Eukaryota</taxon>
        <taxon>Fungi</taxon>
        <taxon>Dikarya</taxon>
        <taxon>Basidiomycota</taxon>
        <taxon>Agaricomycotina</taxon>
        <taxon>Agaricomycetes</taxon>
        <taxon>Agaricomycetidae</taxon>
        <taxon>Agaricales</taxon>
        <taxon>Agaricineae</taxon>
        <taxon>Agaricaceae</taxon>
        <taxon>Leucocoprinus</taxon>
    </lineage>
</organism>
<dbReference type="Gene3D" id="3.40.395.10">
    <property type="entry name" value="Adenoviral Proteinase, Chain A"/>
    <property type="match status" value="1"/>
</dbReference>
<feature type="region of interest" description="Disordered" evidence="4">
    <location>
        <begin position="584"/>
        <end position="605"/>
    </location>
</feature>
<sequence>MISASVIFSQEAPTTTDVYVIRAIALLSQQVASDLLSQARQEWLNGAESIRIQEHPGHAFPLWICSLWGTLSSVVVPAWQGWMDGTNWLGKNLPRAEVEATVQCLTSLSWGGYLSTTQSQNILGLPIRFPNSTLMEFLSQAWLSDEHIDLMLSLLGHKRHMPGSRMAVSTCILNSIHTQQIVQVYKGEVLKKTAEYDPTADGFLQWFGSSVTTTSLVGGIWHSQGNHWVAITIDVAKGWILYGDPAGGSVDSLLKDAFELYLWKHGVTSPSDTLILKMMKCTKQNTAIDTWSCGIYSYNALAHYIAGDTLFVGGSVEGGDSAQTQIFREIVHLHHAIISQSLDPALALDSSDAESSVLPTAEPQPSIPKLAKKLKPATSKCTKPKNQKSAKSAVLSKRKHEINFISSSGDEQDDDQGVVTELDDEDSDAITTPNGSFNGCPRLETLDKLTINITKPGETKWKYRSLHPPTASQMDLAVPNENSSVIQCTSGIKVSDPVPHSDNFFRLGGRCQIHNALNLLITQLFCDAQLPIRVADNHFWKAIFKIIAPSYKPASSTTLMESHISSEAQRVKILQAKELEAQFEVNTGEDDSPESREVENSSSLSSACDLMPMPDAHDPNVILNMLLEGQDRGGVSHTGEWIVTFVLQIMASVGEHRIGEVSSDNTGNTRVAQELICSALPHVLNLPDPIHHLNNTWKDIATLPYFMEVILVVRRTIKHFKYSGHTKGLLQKLRIKQKLGPGLESVGKTRFATLVWSAISVQRCLSAIQELHSIN</sequence>
<keyword evidence="7" id="KW-1185">Reference proteome</keyword>
<reference evidence="6" key="1">
    <citation type="submission" date="2022-07" db="EMBL/GenBank/DDBJ databases">
        <title>Genome Sequence of Leucocoprinus birnbaumii.</title>
        <authorList>
            <person name="Buettner E."/>
        </authorList>
    </citation>
    <scope>NUCLEOTIDE SEQUENCE</scope>
    <source>
        <strain evidence="6">VT141</strain>
    </source>
</reference>
<evidence type="ECO:0000256" key="3">
    <source>
        <dbReference type="ARBA" id="ARBA00022801"/>
    </source>
</evidence>
<dbReference type="SUPFAM" id="SSF54001">
    <property type="entry name" value="Cysteine proteinases"/>
    <property type="match status" value="1"/>
</dbReference>
<dbReference type="GO" id="GO:0006508">
    <property type="term" value="P:proteolysis"/>
    <property type="evidence" value="ECO:0007669"/>
    <property type="project" value="UniProtKB-KW"/>
</dbReference>
<name>A0AAD5YSH0_9AGAR</name>
<evidence type="ECO:0000256" key="2">
    <source>
        <dbReference type="ARBA" id="ARBA00022670"/>
    </source>
</evidence>
<dbReference type="GO" id="GO:0008234">
    <property type="term" value="F:cysteine-type peptidase activity"/>
    <property type="evidence" value="ECO:0007669"/>
    <property type="project" value="InterPro"/>
</dbReference>
<dbReference type="InterPro" id="IPR003653">
    <property type="entry name" value="Peptidase_C48_C"/>
</dbReference>
<dbReference type="InterPro" id="IPR012337">
    <property type="entry name" value="RNaseH-like_sf"/>
</dbReference>